<sequence>MSHPYEPTRKPGSYEVGGAIDRDALLKPAQHTREERIYCHELLDISVKHRRAYLDHFSHWADATGSVAGTNRAFGVWGTIGMSHRWAEGVIMWEWPNKAAMFDGLAGAWSHFHSDDGAGDIWAFAWGGAAEGVTDTQGMDRLMCSTAYSPTMEELYANGVKGEAYLHYHINTPPGMIDDHLNHLEHYVPIAERLGLKFVGSYRTLFTNDDQGLMIWALPKFADWPAYEDARRTDKEALEWRAEAAARGVTYDGRVLVGAKSNPLDRGHSVSMDHEPDPNQKPVGF</sequence>
<reference evidence="2 3" key="1">
    <citation type="submission" date="2019-01" db="EMBL/GenBank/DDBJ databases">
        <authorList>
            <person name="Chen W.-M."/>
        </authorList>
    </citation>
    <scope>NUCLEOTIDE SEQUENCE [LARGE SCALE GENOMIC DNA]</scope>
    <source>
        <strain evidence="2 3">CCP-7</strain>
    </source>
</reference>
<evidence type="ECO:0000313" key="3">
    <source>
        <dbReference type="Proteomes" id="UP000282971"/>
    </source>
</evidence>
<proteinExistence type="predicted"/>
<evidence type="ECO:0000313" key="2">
    <source>
        <dbReference type="EMBL" id="RVT89425.1"/>
    </source>
</evidence>
<keyword evidence="3" id="KW-1185">Reference proteome</keyword>
<dbReference type="Proteomes" id="UP000282971">
    <property type="component" value="Unassembled WGS sequence"/>
</dbReference>
<evidence type="ECO:0008006" key="4">
    <source>
        <dbReference type="Google" id="ProtNLM"/>
    </source>
</evidence>
<dbReference type="EMBL" id="SACN01000005">
    <property type="protein sequence ID" value="RVT89425.1"/>
    <property type="molecule type" value="Genomic_DNA"/>
</dbReference>
<dbReference type="RefSeq" id="WP_127746483.1">
    <property type="nucleotide sequence ID" value="NZ_SACN01000005.1"/>
</dbReference>
<organism evidence="2 3">
    <name type="scientific">Sphingomonas crocodyli</name>
    <dbReference type="NCBI Taxonomy" id="1979270"/>
    <lineage>
        <taxon>Bacteria</taxon>
        <taxon>Pseudomonadati</taxon>
        <taxon>Pseudomonadota</taxon>
        <taxon>Alphaproteobacteria</taxon>
        <taxon>Sphingomonadales</taxon>
        <taxon>Sphingomonadaceae</taxon>
        <taxon>Sphingomonas</taxon>
    </lineage>
</organism>
<accession>A0A437LVH4</accession>
<dbReference type="OrthoDB" id="8111399at2"/>
<gene>
    <name evidence="2" type="ORF">EOD43_21920</name>
</gene>
<name>A0A437LVH4_9SPHN</name>
<feature type="compositionally biased region" description="Basic and acidic residues" evidence="1">
    <location>
        <begin position="263"/>
        <end position="278"/>
    </location>
</feature>
<feature type="region of interest" description="Disordered" evidence="1">
    <location>
        <begin position="262"/>
        <end position="285"/>
    </location>
</feature>
<dbReference type="AlphaFoldDB" id="A0A437LVH4"/>
<comment type="caution">
    <text evidence="2">The sequence shown here is derived from an EMBL/GenBank/DDBJ whole genome shotgun (WGS) entry which is preliminary data.</text>
</comment>
<protein>
    <recommendedName>
        <fullName evidence="4">NIPSNAP family protein</fullName>
    </recommendedName>
</protein>
<evidence type="ECO:0000256" key="1">
    <source>
        <dbReference type="SAM" id="MobiDB-lite"/>
    </source>
</evidence>
<dbReference type="Gene3D" id="3.30.70.100">
    <property type="match status" value="1"/>
</dbReference>